<dbReference type="Pfam" id="PF07883">
    <property type="entry name" value="Cupin_2"/>
    <property type="match status" value="1"/>
</dbReference>
<feature type="domain" description="Cupin type-2" evidence="2">
    <location>
        <begin position="231"/>
        <end position="294"/>
    </location>
</feature>
<reference evidence="4 5" key="1">
    <citation type="journal article" date="2007" name="Science">
        <title>The Fusarium graminearum genome reveals a link between localized polymorphism and pathogen specialization.</title>
        <authorList>
            <person name="Cuomo C.A."/>
            <person name="Gueldener U."/>
            <person name="Xu J.-R."/>
            <person name="Trail F."/>
            <person name="Turgeon B.G."/>
            <person name="Di Pietro A."/>
            <person name="Walton J.D."/>
            <person name="Ma L.-J."/>
            <person name="Baker S.E."/>
            <person name="Rep M."/>
            <person name="Adam G."/>
            <person name="Antoniw J."/>
            <person name="Baldwin T."/>
            <person name="Calvo S.E."/>
            <person name="Chang Y.-L."/>
            <person name="DeCaprio D."/>
            <person name="Gale L.R."/>
            <person name="Gnerre S."/>
            <person name="Goswami R.S."/>
            <person name="Hammond-Kosack K."/>
            <person name="Harris L.J."/>
            <person name="Hilburn K."/>
            <person name="Kennell J.C."/>
            <person name="Kroken S."/>
            <person name="Magnuson J.K."/>
            <person name="Mannhaupt G."/>
            <person name="Mauceli E.W."/>
            <person name="Mewes H.-W."/>
            <person name="Mitterbauer R."/>
            <person name="Muehlbauer G."/>
            <person name="Muensterkoetter M."/>
            <person name="Nelson D."/>
            <person name="O'Donnell K."/>
            <person name="Ouellet T."/>
            <person name="Qi W."/>
            <person name="Quesneville H."/>
            <person name="Roncero M.I.G."/>
            <person name="Seong K.-Y."/>
            <person name="Tetko I.V."/>
            <person name="Urban M."/>
            <person name="Waalwijk C."/>
            <person name="Ward T.J."/>
            <person name="Yao J."/>
            <person name="Birren B.W."/>
            <person name="Kistler H.C."/>
        </authorList>
    </citation>
    <scope>NUCLEOTIDE SEQUENCE [LARGE SCALE GENOMIC DNA]</scope>
    <source>
        <strain evidence="5">ATCC MYA-4620 / CBS 123657 / FGSC 9075 / NRRL 31084 / PH-1</strain>
        <strain evidence="4">PH-1 / ATCC MYA-4620 / FGSC 9075 / NRRL 31084</strain>
    </source>
</reference>
<proteinExistence type="predicted"/>
<dbReference type="eggNOG" id="ENOG502SPAJ">
    <property type="taxonomic scope" value="Eukaryota"/>
</dbReference>
<keyword evidence="5" id="KW-1185">Reference proteome</keyword>
<dbReference type="VEuPathDB" id="FungiDB:FGRAMPH1_01G14427"/>
<dbReference type="InterPro" id="IPR051610">
    <property type="entry name" value="GPI/OXD"/>
</dbReference>
<dbReference type="KEGG" id="fgr:FGSG_12311"/>
<dbReference type="OrthoDB" id="445803at2759"/>
<dbReference type="HOGENOM" id="CLU_866122_0_0_1"/>
<accession>I1S640</accession>
<reference evidence="4" key="4">
    <citation type="submission" date="2017-01" db="UniProtKB">
        <authorList>
            <consortium name="EnsemblFungi"/>
        </authorList>
    </citation>
    <scope>IDENTIFICATION</scope>
    <source>
        <strain evidence="4">PH-1 / ATCC MYA-4620 / FGSC 9075 / NRRL 31084</strain>
    </source>
</reference>
<reference evidence="3 5" key="3">
    <citation type="journal article" date="2015" name="BMC Genomics">
        <title>The completed genome sequence of the pathogenic ascomycete fungus Fusarium graminearum.</title>
        <authorList>
            <person name="King R."/>
            <person name="Urban M."/>
            <person name="Hammond-Kosack M.C."/>
            <person name="Hassani-Pak K."/>
            <person name="Hammond-Kosack K.E."/>
        </authorList>
    </citation>
    <scope>NUCLEOTIDE SEQUENCE [LARGE SCALE GENOMIC DNA]</scope>
    <source>
        <strain evidence="5">ATCC MYA-4620 / CBS 123657 / FGSC 9075 / NRRL 31084 / PH-1</strain>
        <strain evidence="3">PH-1</strain>
    </source>
</reference>
<dbReference type="Proteomes" id="UP000070720">
    <property type="component" value="Chromosome 2"/>
</dbReference>
<evidence type="ECO:0000313" key="4">
    <source>
        <dbReference type="EnsemblFungi" id="CEF79017"/>
    </source>
</evidence>
<dbReference type="Gene3D" id="2.60.120.10">
    <property type="entry name" value="Jelly Rolls"/>
    <property type="match status" value="1"/>
</dbReference>
<reference evidence="4 5" key="2">
    <citation type="journal article" date="2010" name="Nature">
        <title>Comparative genomics reveals mobile pathogenicity chromosomes in Fusarium.</title>
        <authorList>
            <person name="Ma L.J."/>
            <person name="van der Does H.C."/>
            <person name="Borkovich K.A."/>
            <person name="Coleman J.J."/>
            <person name="Daboussi M.J."/>
            <person name="Di Pietro A."/>
            <person name="Dufresne M."/>
            <person name="Freitag M."/>
            <person name="Grabherr M."/>
            <person name="Henrissat B."/>
            <person name="Houterman P.M."/>
            <person name="Kang S."/>
            <person name="Shim W.B."/>
            <person name="Woloshuk C."/>
            <person name="Xie X."/>
            <person name="Xu J.R."/>
            <person name="Antoniw J."/>
            <person name="Baker S.E."/>
            <person name="Bluhm B.H."/>
            <person name="Breakspear A."/>
            <person name="Brown D.W."/>
            <person name="Butchko R.A."/>
            <person name="Chapman S."/>
            <person name="Coulson R."/>
            <person name="Coutinho P.M."/>
            <person name="Danchin E.G."/>
            <person name="Diener A."/>
            <person name="Gale L.R."/>
            <person name="Gardiner D.M."/>
            <person name="Goff S."/>
            <person name="Hammond-Kosack K.E."/>
            <person name="Hilburn K."/>
            <person name="Hua-Van A."/>
            <person name="Jonkers W."/>
            <person name="Kazan K."/>
            <person name="Kodira C.D."/>
            <person name="Koehrsen M."/>
            <person name="Kumar L."/>
            <person name="Lee Y.H."/>
            <person name="Li L."/>
            <person name="Manners J.M."/>
            <person name="Miranda-Saavedra D."/>
            <person name="Mukherjee M."/>
            <person name="Park G."/>
            <person name="Park J."/>
            <person name="Park S.Y."/>
            <person name="Proctor R.H."/>
            <person name="Regev A."/>
            <person name="Ruiz-Roldan M.C."/>
            <person name="Sain D."/>
            <person name="Sakthikumar S."/>
            <person name="Sykes S."/>
            <person name="Schwartz D.C."/>
            <person name="Turgeon B.G."/>
            <person name="Wapinski I."/>
            <person name="Yoder O."/>
            <person name="Young S."/>
            <person name="Zeng Q."/>
            <person name="Zhou S."/>
            <person name="Galagan J."/>
            <person name="Cuomo C.A."/>
            <person name="Kistler H.C."/>
            <person name="Rep M."/>
        </authorList>
    </citation>
    <scope>GENOME REANNOTATION</scope>
    <source>
        <strain evidence="5">ATCC MYA-4620 / CBS 123657 / FGSC 9075 / NRRL 31084 / PH-1</strain>
        <strain evidence="4">PH-1 / ATCC MYA-4620 / FGSC 9075 / NRRL 31084</strain>
    </source>
</reference>
<evidence type="ECO:0000313" key="3">
    <source>
        <dbReference type="EMBL" id="CEF79017.1"/>
    </source>
</evidence>
<keyword evidence="1" id="KW-0479">Metal-binding</keyword>
<evidence type="ECO:0000313" key="5">
    <source>
        <dbReference type="Proteomes" id="UP000070720"/>
    </source>
</evidence>
<sequence length="321" mass="36503">MARYPKKSKAKKGKPKCTLNKKICRKYSKETLEVLIQPDATEKFGMPEQYFSMAIAYWQTERMNSYQLNSIPLEKGQSDLEIQIISFLKRTELLFIPSFSLNIKLPKFTFVLKYTFKYCYQGLMQELLPHTSSEFSLSCLLFDASHLVDAYWTNPSTGYFISAQSSPVQPQLDHCRYVNFTKPLIIDTVSLPKDTSSSFIEKDRGNATWHTLLSAPGTISNSFTSGIATCPRNGSLALHRHTQAEIYYILSGSGEVEVEGVRHSVSKGNLVWIPGDAEHGVFCGDDELKWLYIFPESSFDNIVYRFSSEMENAVKKIKSKL</sequence>
<accession>A0A098DKP3</accession>
<gene>
    <name evidence="3" type="ORF">FGRAMPH1_01T14427</name>
</gene>
<dbReference type="PANTHER" id="PTHR35848:SF6">
    <property type="entry name" value="CUPIN TYPE-2 DOMAIN-CONTAINING PROTEIN"/>
    <property type="match status" value="1"/>
</dbReference>
<dbReference type="EMBL" id="HG970333">
    <property type="protein sequence ID" value="CEF79017.1"/>
    <property type="molecule type" value="Genomic_DNA"/>
</dbReference>
<protein>
    <submittedName>
        <fullName evidence="3">Chromosome 2, complete genome</fullName>
    </submittedName>
</protein>
<dbReference type="GO" id="GO:0046872">
    <property type="term" value="F:metal ion binding"/>
    <property type="evidence" value="ECO:0007669"/>
    <property type="project" value="UniProtKB-KW"/>
</dbReference>
<evidence type="ECO:0000259" key="2">
    <source>
        <dbReference type="Pfam" id="PF07883"/>
    </source>
</evidence>
<dbReference type="PANTHER" id="PTHR35848">
    <property type="entry name" value="OXALATE-BINDING PROTEIN"/>
    <property type="match status" value="1"/>
</dbReference>
<dbReference type="InterPro" id="IPR014710">
    <property type="entry name" value="RmlC-like_jellyroll"/>
</dbReference>
<dbReference type="RefSeq" id="XP_011321562.1">
    <property type="nucleotide sequence ID" value="XM_011323260.1"/>
</dbReference>
<organism evidence="3 5">
    <name type="scientific">Gibberella zeae (strain ATCC MYA-4620 / CBS 123657 / FGSC 9075 / NRRL 31084 / PH-1)</name>
    <name type="common">Wheat head blight fungus</name>
    <name type="synonym">Fusarium graminearum</name>
    <dbReference type="NCBI Taxonomy" id="229533"/>
    <lineage>
        <taxon>Eukaryota</taxon>
        <taxon>Fungi</taxon>
        <taxon>Dikarya</taxon>
        <taxon>Ascomycota</taxon>
        <taxon>Pezizomycotina</taxon>
        <taxon>Sordariomycetes</taxon>
        <taxon>Hypocreomycetidae</taxon>
        <taxon>Hypocreales</taxon>
        <taxon>Nectriaceae</taxon>
        <taxon>Fusarium</taxon>
    </lineage>
</organism>
<evidence type="ECO:0000256" key="1">
    <source>
        <dbReference type="ARBA" id="ARBA00022723"/>
    </source>
</evidence>
<dbReference type="SUPFAM" id="SSF51182">
    <property type="entry name" value="RmlC-like cupins"/>
    <property type="match status" value="1"/>
</dbReference>
<dbReference type="AlphaFoldDB" id="I1S640"/>
<dbReference type="InterPro" id="IPR011051">
    <property type="entry name" value="RmlC_Cupin_sf"/>
</dbReference>
<dbReference type="InParanoid" id="I1S640"/>
<name>I1S640_GIBZE</name>
<dbReference type="EnsemblFungi" id="CEF79017">
    <property type="protein sequence ID" value="CEF79017"/>
    <property type="gene ID" value="FGRRES_12311"/>
</dbReference>
<dbReference type="InterPro" id="IPR013096">
    <property type="entry name" value="Cupin_2"/>
</dbReference>